<dbReference type="EMBL" id="JARBDR010000813">
    <property type="protein sequence ID" value="KAJ8305501.1"/>
    <property type="molecule type" value="Genomic_DNA"/>
</dbReference>
<dbReference type="Pfam" id="PF16755">
    <property type="entry name" value="Beta-prop_NUP159_NUP214"/>
    <property type="match status" value="1"/>
</dbReference>
<feature type="region of interest" description="Disordered" evidence="4">
    <location>
        <begin position="481"/>
        <end position="641"/>
    </location>
</feature>
<feature type="compositionally biased region" description="Low complexity" evidence="4">
    <location>
        <begin position="601"/>
        <end position="640"/>
    </location>
</feature>
<keyword evidence="3" id="KW-0539">Nucleus</keyword>
<comment type="caution">
    <text evidence="6">The sequence shown here is derived from an EMBL/GenBank/DDBJ whole genome shotgun (WGS) entry which is preliminary data.</text>
</comment>
<dbReference type="PANTHER" id="PTHR23193:SF46">
    <property type="entry name" value="NUCLEAR PORE COMPLEX PROTEIN NUP214"/>
    <property type="match status" value="1"/>
</dbReference>
<feature type="compositionally biased region" description="Low complexity" evidence="4">
    <location>
        <begin position="392"/>
        <end position="411"/>
    </location>
</feature>
<evidence type="ECO:0000256" key="2">
    <source>
        <dbReference type="ARBA" id="ARBA00022448"/>
    </source>
</evidence>
<protein>
    <recommendedName>
        <fullName evidence="5">Nucleoporin Nup159/Nup146 N-terminal domain-containing protein</fullName>
    </recommendedName>
</protein>
<comment type="subcellular location">
    <subcellularLocation>
        <location evidence="1">Nucleus</location>
    </subcellularLocation>
</comment>
<accession>A0ABQ9ENL8</accession>
<sequence length="704" mass="71595">MAEERDVQDFRFQQLCRFRVFGSPNSLPVSSQQLIAASSKYGLLFVGVEKGLKVIETAQLSLIDDKHASDRTTTIVEKFPVKAVAELPAPTSYIALSCDDLTLAVIVFCWSPKGKQCVLGKRDGTLVQYDPELKKKREWPCPKSILTEGQHTVVGVTWVSTYVFIAAYVAIDADRSVQPTVILITGSVKLYNGVEGKLIYFAAGSGSGTVQTDAAPVAGTFGSTMPGSATGSGTKPTTSFQFIPAASSSASPGGLKTGPSFQFTSTAAVSNTTTSIGTIAAGGTNTGPSFQFVSKPTTTNLTGPSFSFVSSTPSATTTSKSLFGSGPGLFSSPGTTGTPPATIAGFGLSGSSTPQASTKSSIFAPSTVATSAVASTSVTTTPGLPKPSFAFGTPTQSTTPSTGSSGPSSIFSSAAKPGSGFSFTPTATKPTTGFSFTAGTSNSSGFSFGGAGAALVTTGIESAGKSTTSSAFSFTSSTTNALVKPSMPQSSTGFPKTEQTASKPDASKPSAFVGFGTAPSATPGGSFLQNLLTSETPGGNNQPAPPGSAGFVTPSKPSPATTEKQTTQPSAPTASHLASGAGTVPATAGQQSTRTRTTVGPSTPALAASSSSVPGESSGVTAPGPGLTTPTTPSSTDPLDNTFTKSILEEMAHFEQEISSFKSRAGQNQAVVGTREEMIKIKKQTDDMDGFCQEIRKTTKVRPI</sequence>
<reference evidence="6 7" key="1">
    <citation type="submission" date="2022-12" db="EMBL/GenBank/DDBJ databases">
        <title>Chromosome-level genome of Tegillarca granosa.</title>
        <authorList>
            <person name="Kim J."/>
        </authorList>
    </citation>
    <scope>NUCLEOTIDE SEQUENCE [LARGE SCALE GENOMIC DNA]</scope>
    <source>
        <strain evidence="6">Teg-2019</strain>
        <tissue evidence="6">Adductor muscle</tissue>
    </source>
</reference>
<feature type="domain" description="Nucleoporin Nup159/Nup146 N-terminal" evidence="5">
    <location>
        <begin position="103"/>
        <end position="172"/>
    </location>
</feature>
<feature type="compositionally biased region" description="Polar residues" evidence="4">
    <location>
        <begin position="527"/>
        <end position="542"/>
    </location>
</feature>
<evidence type="ECO:0000313" key="7">
    <source>
        <dbReference type="Proteomes" id="UP001217089"/>
    </source>
</evidence>
<feature type="compositionally biased region" description="Polar residues" evidence="4">
    <location>
        <begin position="588"/>
        <end position="600"/>
    </location>
</feature>
<evidence type="ECO:0000256" key="1">
    <source>
        <dbReference type="ARBA" id="ARBA00004123"/>
    </source>
</evidence>
<feature type="region of interest" description="Disordered" evidence="4">
    <location>
        <begin position="377"/>
        <end position="411"/>
    </location>
</feature>
<dbReference type="SUPFAM" id="SSF117289">
    <property type="entry name" value="Nucleoporin domain"/>
    <property type="match status" value="1"/>
</dbReference>
<feature type="compositionally biased region" description="Polar residues" evidence="4">
    <location>
        <begin position="558"/>
        <end position="573"/>
    </location>
</feature>
<evidence type="ECO:0000313" key="6">
    <source>
        <dbReference type="EMBL" id="KAJ8305501.1"/>
    </source>
</evidence>
<organism evidence="6 7">
    <name type="scientific">Tegillarca granosa</name>
    <name type="common">Malaysian cockle</name>
    <name type="synonym">Anadara granosa</name>
    <dbReference type="NCBI Taxonomy" id="220873"/>
    <lineage>
        <taxon>Eukaryota</taxon>
        <taxon>Metazoa</taxon>
        <taxon>Spiralia</taxon>
        <taxon>Lophotrochozoa</taxon>
        <taxon>Mollusca</taxon>
        <taxon>Bivalvia</taxon>
        <taxon>Autobranchia</taxon>
        <taxon>Pteriomorphia</taxon>
        <taxon>Arcoida</taxon>
        <taxon>Arcoidea</taxon>
        <taxon>Arcidae</taxon>
        <taxon>Tegillarca</taxon>
    </lineage>
</organism>
<dbReference type="Gene3D" id="2.130.10.10">
    <property type="entry name" value="YVTN repeat-like/Quinoprotein amine dehydrogenase"/>
    <property type="match status" value="2"/>
</dbReference>
<proteinExistence type="predicted"/>
<dbReference type="InterPro" id="IPR039462">
    <property type="entry name" value="Nup159/Nup146_N"/>
</dbReference>
<dbReference type="InterPro" id="IPR015943">
    <property type="entry name" value="WD40/YVTN_repeat-like_dom_sf"/>
</dbReference>
<dbReference type="InterPro" id="IPR026054">
    <property type="entry name" value="Nucleoporin"/>
</dbReference>
<keyword evidence="2" id="KW-0813">Transport</keyword>
<evidence type="ECO:0000256" key="3">
    <source>
        <dbReference type="ARBA" id="ARBA00023242"/>
    </source>
</evidence>
<dbReference type="Proteomes" id="UP001217089">
    <property type="component" value="Unassembled WGS sequence"/>
</dbReference>
<dbReference type="PANTHER" id="PTHR23193">
    <property type="entry name" value="NUCLEAR PORE COMPLEX PROTEIN NUP"/>
    <property type="match status" value="1"/>
</dbReference>
<evidence type="ECO:0000259" key="5">
    <source>
        <dbReference type="Pfam" id="PF16755"/>
    </source>
</evidence>
<name>A0ABQ9ENL8_TEGGR</name>
<keyword evidence="7" id="KW-1185">Reference proteome</keyword>
<gene>
    <name evidence="6" type="ORF">KUTeg_016046</name>
</gene>
<feature type="compositionally biased region" description="Polar residues" evidence="4">
    <location>
        <begin position="487"/>
        <end position="502"/>
    </location>
</feature>
<evidence type="ECO:0000256" key="4">
    <source>
        <dbReference type="SAM" id="MobiDB-lite"/>
    </source>
</evidence>